<sequence length="213" mass="20959">MVHQQMGSMPSHRIFLGQHAPSSNTSSTYSPSRSHSGVEAELQSGSTATTEPFSMHLYRQQPRSEPFHTSLGARGGSVVVSVVVGNGPEVVTVTIGPSVGVVVSTVMVVSTVVGRGVAGALAVAPGTGVAADVTAAAVGGGRVEGGVRGGGVEVTGDEGDAVVTLVEVRTEGTAVDGRGGAVVASVGTMEGVAVVVVVSFGVTVVVSPGVTVV</sequence>
<keyword evidence="3" id="KW-1185">Reference proteome</keyword>
<evidence type="ECO:0000256" key="1">
    <source>
        <dbReference type="SAM" id="MobiDB-lite"/>
    </source>
</evidence>
<proteinExistence type="predicted"/>
<feature type="region of interest" description="Disordered" evidence="1">
    <location>
        <begin position="1"/>
        <end position="51"/>
    </location>
</feature>
<protein>
    <submittedName>
        <fullName evidence="2">Uncharacterized protein</fullName>
    </submittedName>
</protein>
<evidence type="ECO:0000313" key="3">
    <source>
        <dbReference type="Proteomes" id="UP000314294"/>
    </source>
</evidence>
<dbReference type="AlphaFoldDB" id="A0A4Z2F225"/>
<name>A0A4Z2F225_9TELE</name>
<gene>
    <name evidence="2" type="ORF">EYF80_055104</name>
</gene>
<organism evidence="2 3">
    <name type="scientific">Liparis tanakae</name>
    <name type="common">Tanaka's snailfish</name>
    <dbReference type="NCBI Taxonomy" id="230148"/>
    <lineage>
        <taxon>Eukaryota</taxon>
        <taxon>Metazoa</taxon>
        <taxon>Chordata</taxon>
        <taxon>Craniata</taxon>
        <taxon>Vertebrata</taxon>
        <taxon>Euteleostomi</taxon>
        <taxon>Actinopterygii</taxon>
        <taxon>Neopterygii</taxon>
        <taxon>Teleostei</taxon>
        <taxon>Neoteleostei</taxon>
        <taxon>Acanthomorphata</taxon>
        <taxon>Eupercaria</taxon>
        <taxon>Perciformes</taxon>
        <taxon>Cottioidei</taxon>
        <taxon>Cottales</taxon>
        <taxon>Liparidae</taxon>
        <taxon>Liparis</taxon>
    </lineage>
</organism>
<feature type="compositionally biased region" description="Low complexity" evidence="1">
    <location>
        <begin position="22"/>
        <end position="35"/>
    </location>
</feature>
<dbReference type="Proteomes" id="UP000314294">
    <property type="component" value="Unassembled WGS sequence"/>
</dbReference>
<reference evidence="2 3" key="1">
    <citation type="submission" date="2019-03" db="EMBL/GenBank/DDBJ databases">
        <title>First draft genome of Liparis tanakae, snailfish: a comprehensive survey of snailfish specific genes.</title>
        <authorList>
            <person name="Kim W."/>
            <person name="Song I."/>
            <person name="Jeong J.-H."/>
            <person name="Kim D."/>
            <person name="Kim S."/>
            <person name="Ryu S."/>
            <person name="Song J.Y."/>
            <person name="Lee S.K."/>
        </authorList>
    </citation>
    <scope>NUCLEOTIDE SEQUENCE [LARGE SCALE GENOMIC DNA]</scope>
    <source>
        <tissue evidence="2">Muscle</tissue>
    </source>
</reference>
<comment type="caution">
    <text evidence="2">The sequence shown here is derived from an EMBL/GenBank/DDBJ whole genome shotgun (WGS) entry which is preliminary data.</text>
</comment>
<evidence type="ECO:0000313" key="2">
    <source>
        <dbReference type="EMBL" id="TNN34734.1"/>
    </source>
</evidence>
<accession>A0A4Z2F225</accession>
<dbReference type="EMBL" id="SRLO01001900">
    <property type="protein sequence ID" value="TNN34734.1"/>
    <property type="molecule type" value="Genomic_DNA"/>
</dbReference>